<dbReference type="GO" id="GO:0071949">
    <property type="term" value="F:FAD binding"/>
    <property type="evidence" value="ECO:0007669"/>
    <property type="project" value="InterPro"/>
</dbReference>
<dbReference type="InterPro" id="IPR051205">
    <property type="entry name" value="UbiH/COQ6_monooxygenase"/>
</dbReference>
<name>A0AAN6TRU4_9PEZI</name>
<dbReference type="GO" id="GO:0016491">
    <property type="term" value="F:oxidoreductase activity"/>
    <property type="evidence" value="ECO:0007669"/>
    <property type="project" value="UniProtKB-KW"/>
</dbReference>
<evidence type="ECO:0000313" key="6">
    <source>
        <dbReference type="EMBL" id="KAK4119463.1"/>
    </source>
</evidence>
<dbReference type="GO" id="GO:0005739">
    <property type="term" value="C:mitochondrion"/>
    <property type="evidence" value="ECO:0007669"/>
    <property type="project" value="TreeGrafter"/>
</dbReference>
<evidence type="ECO:0000256" key="1">
    <source>
        <dbReference type="ARBA" id="ARBA00022630"/>
    </source>
</evidence>
<dbReference type="PANTHER" id="PTHR43876:SF18">
    <property type="entry name" value="PUTATIVE (AFU_ORTHOLOGUE AFUA_3G09540)-RELATED"/>
    <property type="match status" value="1"/>
</dbReference>
<gene>
    <name evidence="6" type="ORF">N657DRAFT_658988</name>
</gene>
<reference evidence="6" key="2">
    <citation type="submission" date="2023-05" db="EMBL/GenBank/DDBJ databases">
        <authorList>
            <consortium name="Lawrence Berkeley National Laboratory"/>
            <person name="Steindorff A."/>
            <person name="Hensen N."/>
            <person name="Bonometti L."/>
            <person name="Westerberg I."/>
            <person name="Brannstrom I.O."/>
            <person name="Guillou S."/>
            <person name="Cros-Aarteil S."/>
            <person name="Calhoun S."/>
            <person name="Haridas S."/>
            <person name="Kuo A."/>
            <person name="Mondo S."/>
            <person name="Pangilinan J."/>
            <person name="Riley R."/>
            <person name="Labutti K."/>
            <person name="Andreopoulos B."/>
            <person name="Lipzen A."/>
            <person name="Chen C."/>
            <person name="Yanf M."/>
            <person name="Daum C."/>
            <person name="Ng V."/>
            <person name="Clum A."/>
            <person name="Ohm R."/>
            <person name="Martin F."/>
            <person name="Silar P."/>
            <person name="Natvig D."/>
            <person name="Lalanne C."/>
            <person name="Gautier V."/>
            <person name="Ament-Velasquez S.L."/>
            <person name="Kruys A."/>
            <person name="Hutchinson M.I."/>
            <person name="Powell A.J."/>
            <person name="Barry K."/>
            <person name="Miller A.N."/>
            <person name="Grigoriev I.V."/>
            <person name="Debuchy R."/>
            <person name="Gladieux P."/>
            <person name="Thoren M.H."/>
            <person name="Johannesson H."/>
        </authorList>
    </citation>
    <scope>NUCLEOTIDE SEQUENCE</scope>
    <source>
        <strain evidence="6">CBS 731.68</strain>
    </source>
</reference>
<keyword evidence="7" id="KW-1185">Reference proteome</keyword>
<dbReference type="InterPro" id="IPR002938">
    <property type="entry name" value="FAD-bd"/>
</dbReference>
<dbReference type="SUPFAM" id="SSF51905">
    <property type="entry name" value="FAD/NAD(P)-binding domain"/>
    <property type="match status" value="1"/>
</dbReference>
<accession>A0AAN6TRU4</accession>
<keyword evidence="4" id="KW-0732">Signal</keyword>
<comment type="caution">
    <text evidence="6">The sequence shown here is derived from an EMBL/GenBank/DDBJ whole genome shotgun (WGS) entry which is preliminary data.</text>
</comment>
<dbReference type="EMBL" id="MU853248">
    <property type="protein sequence ID" value="KAK4119463.1"/>
    <property type="molecule type" value="Genomic_DNA"/>
</dbReference>
<keyword evidence="2" id="KW-0274">FAD</keyword>
<dbReference type="Proteomes" id="UP001302602">
    <property type="component" value="Unassembled WGS sequence"/>
</dbReference>
<feature type="signal peptide" evidence="4">
    <location>
        <begin position="1"/>
        <end position="19"/>
    </location>
</feature>
<dbReference type="Gene3D" id="3.30.70.2450">
    <property type="match status" value="1"/>
</dbReference>
<evidence type="ECO:0000256" key="4">
    <source>
        <dbReference type="SAM" id="SignalP"/>
    </source>
</evidence>
<protein>
    <submittedName>
        <fullName evidence="6">FAD/NAD(P)-binding domain-containing protein</fullName>
    </submittedName>
</protein>
<dbReference type="Pfam" id="PF01494">
    <property type="entry name" value="FAD_binding_3"/>
    <property type="match status" value="2"/>
</dbReference>
<dbReference type="InterPro" id="IPR036188">
    <property type="entry name" value="FAD/NAD-bd_sf"/>
</dbReference>
<feature type="domain" description="FAD-binding" evidence="5">
    <location>
        <begin position="6"/>
        <end position="178"/>
    </location>
</feature>
<dbReference type="GeneID" id="87831712"/>
<evidence type="ECO:0000256" key="3">
    <source>
        <dbReference type="ARBA" id="ARBA00023002"/>
    </source>
</evidence>
<keyword evidence="3" id="KW-0560">Oxidoreductase</keyword>
<reference evidence="6" key="1">
    <citation type="journal article" date="2023" name="Mol. Phylogenet. Evol.">
        <title>Genome-scale phylogeny and comparative genomics of the fungal order Sordariales.</title>
        <authorList>
            <person name="Hensen N."/>
            <person name="Bonometti L."/>
            <person name="Westerberg I."/>
            <person name="Brannstrom I.O."/>
            <person name="Guillou S."/>
            <person name="Cros-Aarteil S."/>
            <person name="Calhoun S."/>
            <person name="Haridas S."/>
            <person name="Kuo A."/>
            <person name="Mondo S."/>
            <person name="Pangilinan J."/>
            <person name="Riley R."/>
            <person name="LaButti K."/>
            <person name="Andreopoulos B."/>
            <person name="Lipzen A."/>
            <person name="Chen C."/>
            <person name="Yan M."/>
            <person name="Daum C."/>
            <person name="Ng V."/>
            <person name="Clum A."/>
            <person name="Steindorff A."/>
            <person name="Ohm R.A."/>
            <person name="Martin F."/>
            <person name="Silar P."/>
            <person name="Natvig D.O."/>
            <person name="Lalanne C."/>
            <person name="Gautier V."/>
            <person name="Ament-Velasquez S.L."/>
            <person name="Kruys A."/>
            <person name="Hutchinson M.I."/>
            <person name="Powell A.J."/>
            <person name="Barry K."/>
            <person name="Miller A.N."/>
            <person name="Grigoriev I.V."/>
            <person name="Debuchy R."/>
            <person name="Gladieux P."/>
            <person name="Hiltunen Thoren M."/>
            <person name="Johannesson H."/>
        </authorList>
    </citation>
    <scope>NUCLEOTIDE SEQUENCE</scope>
    <source>
        <strain evidence="6">CBS 731.68</strain>
    </source>
</reference>
<dbReference type="PANTHER" id="PTHR43876">
    <property type="entry name" value="UBIQUINONE BIOSYNTHESIS MONOOXYGENASE COQ6, MITOCHONDRIAL"/>
    <property type="match status" value="1"/>
</dbReference>
<evidence type="ECO:0000259" key="5">
    <source>
        <dbReference type="Pfam" id="PF01494"/>
    </source>
</evidence>
<evidence type="ECO:0000256" key="2">
    <source>
        <dbReference type="ARBA" id="ARBA00022827"/>
    </source>
</evidence>
<dbReference type="AlphaFoldDB" id="A0AAN6TRU4"/>
<keyword evidence="1" id="KW-0285">Flavoprotein</keyword>
<feature type="domain" description="FAD-binding" evidence="5">
    <location>
        <begin position="260"/>
        <end position="308"/>
    </location>
</feature>
<sequence>MPLSMIIIVGAGPSGLLLALPLARANICHPPRANSIPRHRTRASHHTTESCIEFGRAGILDDVRAEGFTPDGVSWRRLDEKKTRMEGEGRYKIVLLPLHRLDKILESRVLEQSSAEIKYGCKVVELGEEGRRGKAWVRAGKEGGGSELVEGEYVVGCDEANSTVRRRLFGEMVFPGFTWNEQIVATNVDCNFGPYDCDDSLFFVHSEHWHMVARIQTDGFCRVTYGDVGGFTYEQLKERQPGRFQAFLPGNPNAGQSAGFLLAADAAHLCNPFGGMGFTGGIADVGSLYDSLVGIHTGQADDSILDKYGGV</sequence>
<evidence type="ECO:0000313" key="7">
    <source>
        <dbReference type="Proteomes" id="UP001302602"/>
    </source>
</evidence>
<organism evidence="6 7">
    <name type="scientific">Parathielavia appendiculata</name>
    <dbReference type="NCBI Taxonomy" id="2587402"/>
    <lineage>
        <taxon>Eukaryota</taxon>
        <taxon>Fungi</taxon>
        <taxon>Dikarya</taxon>
        <taxon>Ascomycota</taxon>
        <taxon>Pezizomycotina</taxon>
        <taxon>Sordariomycetes</taxon>
        <taxon>Sordariomycetidae</taxon>
        <taxon>Sordariales</taxon>
        <taxon>Chaetomiaceae</taxon>
        <taxon>Parathielavia</taxon>
    </lineage>
</organism>
<proteinExistence type="predicted"/>
<dbReference type="Gene3D" id="3.50.50.60">
    <property type="entry name" value="FAD/NAD(P)-binding domain"/>
    <property type="match status" value="2"/>
</dbReference>
<dbReference type="PRINTS" id="PR00420">
    <property type="entry name" value="RNGMNOXGNASE"/>
</dbReference>
<feature type="chain" id="PRO_5043016014" evidence="4">
    <location>
        <begin position="20"/>
        <end position="311"/>
    </location>
</feature>
<dbReference type="RefSeq" id="XP_062643236.1">
    <property type="nucleotide sequence ID" value="XM_062794943.1"/>
</dbReference>